<feature type="compositionally biased region" description="Basic and acidic residues" evidence="1">
    <location>
        <begin position="60"/>
        <end position="78"/>
    </location>
</feature>
<protein>
    <submittedName>
        <fullName evidence="4">Secreted protein</fullName>
    </submittedName>
</protein>
<evidence type="ECO:0000313" key="2">
    <source>
        <dbReference type="EMBL" id="VDL81271.1"/>
    </source>
</evidence>
<accession>A0A0N4YKN1</accession>
<dbReference type="WBParaSite" id="NBR_0001761301-mRNA-1">
    <property type="protein sequence ID" value="NBR_0001761301-mRNA-1"/>
    <property type="gene ID" value="NBR_0001761301"/>
</dbReference>
<dbReference type="EMBL" id="UYSL01022868">
    <property type="protein sequence ID" value="VDL81271.1"/>
    <property type="molecule type" value="Genomic_DNA"/>
</dbReference>
<evidence type="ECO:0000313" key="3">
    <source>
        <dbReference type="Proteomes" id="UP000271162"/>
    </source>
</evidence>
<organism evidence="4">
    <name type="scientific">Nippostrongylus brasiliensis</name>
    <name type="common">Rat hookworm</name>
    <dbReference type="NCBI Taxonomy" id="27835"/>
    <lineage>
        <taxon>Eukaryota</taxon>
        <taxon>Metazoa</taxon>
        <taxon>Ecdysozoa</taxon>
        <taxon>Nematoda</taxon>
        <taxon>Chromadorea</taxon>
        <taxon>Rhabditida</taxon>
        <taxon>Rhabditina</taxon>
        <taxon>Rhabditomorpha</taxon>
        <taxon>Strongyloidea</taxon>
        <taxon>Heligmosomidae</taxon>
        <taxon>Nippostrongylus</taxon>
    </lineage>
</organism>
<keyword evidence="3" id="KW-1185">Reference proteome</keyword>
<evidence type="ECO:0000313" key="4">
    <source>
        <dbReference type="WBParaSite" id="NBR_0001761301-mRNA-1"/>
    </source>
</evidence>
<sequence length="78" mass="8804">MYWAVGCCSSSPRNELEMRFVAAATRAALKAVGSLFLLAKYCRERCTCSRPLSSTRRQGNRNERALGKEHDDGYLCRN</sequence>
<reference evidence="4" key="1">
    <citation type="submission" date="2017-02" db="UniProtKB">
        <authorList>
            <consortium name="WormBaseParasite"/>
        </authorList>
    </citation>
    <scope>IDENTIFICATION</scope>
</reference>
<gene>
    <name evidence="2" type="ORF">NBR_LOCUS17614</name>
</gene>
<proteinExistence type="predicted"/>
<dbReference type="AlphaFoldDB" id="A0A0N4YKN1"/>
<reference evidence="2 3" key="2">
    <citation type="submission" date="2018-11" db="EMBL/GenBank/DDBJ databases">
        <authorList>
            <consortium name="Pathogen Informatics"/>
        </authorList>
    </citation>
    <scope>NUCLEOTIDE SEQUENCE [LARGE SCALE GENOMIC DNA]</scope>
</reference>
<dbReference type="Proteomes" id="UP000271162">
    <property type="component" value="Unassembled WGS sequence"/>
</dbReference>
<name>A0A0N4YKN1_NIPBR</name>
<feature type="region of interest" description="Disordered" evidence="1">
    <location>
        <begin position="50"/>
        <end position="78"/>
    </location>
</feature>
<evidence type="ECO:0000256" key="1">
    <source>
        <dbReference type="SAM" id="MobiDB-lite"/>
    </source>
</evidence>